<keyword evidence="11" id="KW-0479">Metal-binding</keyword>
<dbReference type="AlphaFoldDB" id="A0A081G2Z3"/>
<dbReference type="InterPro" id="IPR003445">
    <property type="entry name" value="Cat_transpt"/>
</dbReference>
<evidence type="ECO:0000256" key="4">
    <source>
        <dbReference type="ARBA" id="ARBA00022538"/>
    </source>
</evidence>
<keyword evidence="6 10" id="KW-0630">Potassium</keyword>
<dbReference type="EMBL" id="JMQN01000013">
    <property type="protein sequence ID" value="KEA65148.1"/>
    <property type="molecule type" value="Genomic_DNA"/>
</dbReference>
<evidence type="ECO:0000256" key="6">
    <source>
        <dbReference type="ARBA" id="ARBA00022958"/>
    </source>
</evidence>
<dbReference type="Proteomes" id="UP000028252">
    <property type="component" value="Unassembled WGS sequence"/>
</dbReference>
<comment type="subcellular location">
    <subcellularLocation>
        <location evidence="10">Cell inner membrane</location>
        <topology evidence="10">Multi-pass membrane protein</topology>
    </subcellularLocation>
    <subcellularLocation>
        <location evidence="1">Cell membrane</location>
        <topology evidence="1">Multi-pass membrane protein</topology>
    </subcellularLocation>
</comment>
<comment type="similarity">
    <text evidence="10">Belongs to the TrkH potassium transport family.</text>
</comment>
<evidence type="ECO:0000256" key="1">
    <source>
        <dbReference type="ARBA" id="ARBA00004651"/>
    </source>
</evidence>
<keyword evidence="10" id="KW-0997">Cell inner membrane</keyword>
<dbReference type="Pfam" id="PF02386">
    <property type="entry name" value="TrkH"/>
    <property type="match status" value="1"/>
</dbReference>
<dbReference type="PANTHER" id="PTHR32024">
    <property type="entry name" value="TRK SYSTEM POTASSIUM UPTAKE PROTEIN TRKG-RELATED"/>
    <property type="match status" value="1"/>
</dbReference>
<evidence type="ECO:0000313" key="14">
    <source>
        <dbReference type="Proteomes" id="UP000028252"/>
    </source>
</evidence>
<keyword evidence="8 10" id="KW-0406">Ion transport</keyword>
<dbReference type="PATRIC" id="fig|1232683.4.peg.842"/>
<feature type="binding site" evidence="11">
    <location>
        <position position="431"/>
    </location>
    <ligand>
        <name>K(+)</name>
        <dbReference type="ChEBI" id="CHEBI:29103"/>
    </ligand>
</feature>
<feature type="transmembrane region" description="Helical" evidence="12">
    <location>
        <begin position="183"/>
        <end position="202"/>
    </location>
</feature>
<keyword evidence="5 12" id="KW-0812">Transmembrane</keyword>
<dbReference type="PANTHER" id="PTHR32024:SF3">
    <property type="entry name" value="TRK SYSTEM POTASSIUM UPTAKE PROTEIN"/>
    <property type="match status" value="1"/>
</dbReference>
<evidence type="ECO:0000256" key="12">
    <source>
        <dbReference type="SAM" id="Phobius"/>
    </source>
</evidence>
<feature type="binding site" evidence="11">
    <location>
        <position position="220"/>
    </location>
    <ligand>
        <name>K(+)</name>
        <dbReference type="ChEBI" id="CHEBI:29103"/>
    </ligand>
</feature>
<keyword evidence="14" id="KW-1185">Reference proteome</keyword>
<evidence type="ECO:0000256" key="8">
    <source>
        <dbReference type="ARBA" id="ARBA00023065"/>
    </source>
</evidence>
<proteinExistence type="inferred from homology"/>
<dbReference type="eggNOG" id="COG0168">
    <property type="taxonomic scope" value="Bacteria"/>
</dbReference>
<evidence type="ECO:0000256" key="7">
    <source>
        <dbReference type="ARBA" id="ARBA00022989"/>
    </source>
</evidence>
<feature type="transmembrane region" description="Helical" evidence="12">
    <location>
        <begin position="134"/>
        <end position="154"/>
    </location>
</feature>
<gene>
    <name evidence="13" type="ORF">ADIMK_0850</name>
</gene>
<feature type="transmembrane region" description="Helical" evidence="12">
    <location>
        <begin position="71"/>
        <end position="93"/>
    </location>
</feature>
<dbReference type="GO" id="GO:0015379">
    <property type="term" value="F:potassium:chloride symporter activity"/>
    <property type="evidence" value="ECO:0007669"/>
    <property type="project" value="InterPro"/>
</dbReference>
<organism evidence="13 14">
    <name type="scientific">Marinobacterium lacunae</name>
    <dbReference type="NCBI Taxonomy" id="1232683"/>
    <lineage>
        <taxon>Bacteria</taxon>
        <taxon>Pseudomonadati</taxon>
        <taxon>Pseudomonadota</taxon>
        <taxon>Gammaproteobacteria</taxon>
        <taxon>Oceanospirillales</taxon>
        <taxon>Oceanospirillaceae</taxon>
        <taxon>Marinobacterium</taxon>
    </lineage>
</organism>
<evidence type="ECO:0000256" key="9">
    <source>
        <dbReference type="ARBA" id="ARBA00023136"/>
    </source>
</evidence>
<keyword evidence="3 10" id="KW-1003">Cell membrane</keyword>
<dbReference type="InterPro" id="IPR004772">
    <property type="entry name" value="TrkH"/>
</dbReference>
<feature type="transmembrane region" description="Helical" evidence="12">
    <location>
        <begin position="328"/>
        <end position="350"/>
    </location>
</feature>
<evidence type="ECO:0000256" key="2">
    <source>
        <dbReference type="ARBA" id="ARBA00022448"/>
    </source>
</evidence>
<protein>
    <recommendedName>
        <fullName evidence="10">Trk system potassium uptake protein</fullName>
    </recommendedName>
</protein>
<evidence type="ECO:0000256" key="11">
    <source>
        <dbReference type="PIRSR" id="PIRSR006247-1"/>
    </source>
</evidence>
<dbReference type="RefSeq" id="WP_036183972.1">
    <property type="nucleotide sequence ID" value="NZ_JMQN01000013.1"/>
</dbReference>
<feature type="transmembrane region" description="Helical" evidence="12">
    <location>
        <begin position="7"/>
        <end position="32"/>
    </location>
</feature>
<comment type="caution">
    <text evidence="13">The sequence shown here is derived from an EMBL/GenBank/DDBJ whole genome shotgun (WGS) entry which is preliminary data.</text>
</comment>
<evidence type="ECO:0000313" key="13">
    <source>
        <dbReference type="EMBL" id="KEA65148.1"/>
    </source>
</evidence>
<feature type="binding site" evidence="11">
    <location>
        <position position="432"/>
    </location>
    <ligand>
        <name>K(+)</name>
        <dbReference type="ChEBI" id="CHEBI:29103"/>
    </ligand>
</feature>
<keyword evidence="2 10" id="KW-0813">Transport</keyword>
<keyword evidence="7 12" id="KW-1133">Transmembrane helix</keyword>
<reference evidence="13 14" key="1">
    <citation type="submission" date="2014-04" db="EMBL/GenBank/DDBJ databases">
        <title>Marinobacterium kochiensis sp. nov., isolated from sediment sample collected from Kochi backwaters in Kerala, India.</title>
        <authorList>
            <person name="Singh A."/>
            <person name="Pinnaka A.K."/>
        </authorList>
    </citation>
    <scope>NUCLEOTIDE SEQUENCE [LARGE SCALE GENOMIC DNA]</scope>
    <source>
        <strain evidence="13 14">AK27</strain>
    </source>
</reference>
<evidence type="ECO:0000256" key="10">
    <source>
        <dbReference type="PIRNR" id="PIRNR006247"/>
    </source>
</evidence>
<name>A0A081G2Z3_9GAMM</name>
<feature type="transmembrane region" description="Helical" evidence="12">
    <location>
        <begin position="38"/>
        <end position="59"/>
    </location>
</feature>
<feature type="binding site" evidence="11">
    <location>
        <position position="112"/>
    </location>
    <ligand>
        <name>K(+)</name>
        <dbReference type="ChEBI" id="CHEBI:29103"/>
    </ligand>
</feature>
<feature type="binding site" evidence="11">
    <location>
        <position position="315"/>
    </location>
    <ligand>
        <name>K(+)</name>
        <dbReference type="ChEBI" id="CHEBI:29103"/>
    </ligand>
</feature>
<keyword evidence="9 10" id="KW-0472">Membrane</keyword>
<dbReference type="GO" id="GO:0005886">
    <property type="term" value="C:plasma membrane"/>
    <property type="evidence" value="ECO:0007669"/>
    <property type="project" value="UniProtKB-SubCell"/>
</dbReference>
<feature type="binding site" evidence="11">
    <location>
        <position position="113"/>
    </location>
    <ligand>
        <name>K(+)</name>
        <dbReference type="ChEBI" id="CHEBI:29103"/>
    </ligand>
</feature>
<keyword evidence="4 10" id="KW-0633">Potassium transport</keyword>
<feature type="binding site" evidence="11">
    <location>
        <position position="314"/>
    </location>
    <ligand>
        <name>K(+)</name>
        <dbReference type="ChEBI" id="CHEBI:29103"/>
    </ligand>
</feature>
<feature type="transmembrane region" description="Helical" evidence="12">
    <location>
        <begin position="455"/>
        <end position="480"/>
    </location>
</feature>
<feature type="transmembrane region" description="Helical" evidence="12">
    <location>
        <begin position="389"/>
        <end position="414"/>
    </location>
</feature>
<dbReference type="OrthoDB" id="9810952at2"/>
<dbReference type="PIRSF" id="PIRSF006247">
    <property type="entry name" value="TrkH"/>
    <property type="match status" value="1"/>
</dbReference>
<evidence type="ECO:0000256" key="3">
    <source>
        <dbReference type="ARBA" id="ARBA00022475"/>
    </source>
</evidence>
<evidence type="ECO:0000256" key="5">
    <source>
        <dbReference type="ARBA" id="ARBA00022692"/>
    </source>
</evidence>
<dbReference type="STRING" id="1232683.ADIMK_0850"/>
<accession>A0A081G2Z3</accession>
<feature type="transmembrane region" description="Helical" evidence="12">
    <location>
        <begin position="236"/>
        <end position="259"/>
    </location>
</feature>
<feature type="transmembrane region" description="Helical" evidence="12">
    <location>
        <begin position="271"/>
        <end position="292"/>
    </location>
</feature>
<dbReference type="GO" id="GO:0046872">
    <property type="term" value="F:metal ion binding"/>
    <property type="evidence" value="ECO:0007669"/>
    <property type="project" value="UniProtKB-KW"/>
</dbReference>
<sequence>MLRLFRPILFICGILALVMAGLLLAPTLYGYAIQDPEYRAFGFAAGIALVCGLGLILLGREERFNLNSRQLYLLTSLSWLMLSFAGALPLVLIDHPLTLTDAIFETVSGITTTGSTVLSHLDHVPRPILLWRSILQWVGGLGVIGMAVSILPFLRVGGMRLFQTESSDWSEKSMPRFHEMARGLLAVYLLISVLCALSYWAAGMTPFDAINHAMTTVSTGGYATDDRSMGRFSNTILWISVLFMMLGSLPFTLYVRFLAQRRLRVLVDQQAKGFIYIVLFLVLLLTIEQLVVGERGLFEVLTHAAFNIVSIITTTGYASTDYTLWGEFSIGIFFMVTFIGGCSGSTAGGMKIFRFQLSYLFLADQMHKLVHPRSVSAIRYNGKPIPDDIISSAVAFSFLFFIVLAATTLALTWIGVDFLTAFTGAITALTNVGPGLGETIGPAGNFAALPDAAKWLLSFAMILGRLELLTVMVLLSPVFWRG</sequence>